<protein>
    <submittedName>
        <fullName evidence="8">MFS transporter</fullName>
    </submittedName>
</protein>
<dbReference type="RefSeq" id="WP_197904144.1">
    <property type="nucleotide sequence ID" value="NZ_JACSGR010000009.1"/>
</dbReference>
<evidence type="ECO:0000313" key="9">
    <source>
        <dbReference type="Proteomes" id="UP000768471"/>
    </source>
</evidence>
<dbReference type="NCBIfam" id="TIGR00901">
    <property type="entry name" value="2A0125"/>
    <property type="match status" value="1"/>
</dbReference>
<keyword evidence="4 6" id="KW-1133">Transmembrane helix</keyword>
<gene>
    <name evidence="8" type="ORF">H9Q10_11595</name>
</gene>
<evidence type="ECO:0000256" key="3">
    <source>
        <dbReference type="ARBA" id="ARBA00022692"/>
    </source>
</evidence>
<evidence type="ECO:0000256" key="2">
    <source>
        <dbReference type="ARBA" id="ARBA00022448"/>
    </source>
</evidence>
<reference evidence="8 9" key="1">
    <citation type="submission" date="2020-09" db="EMBL/GenBank/DDBJ databases">
        <title>Eikenella S3660 sp. nov., isolated from a throat swab.</title>
        <authorList>
            <person name="Buhl M."/>
        </authorList>
    </citation>
    <scope>NUCLEOTIDE SEQUENCE [LARGE SCALE GENOMIC DNA]</scope>
    <source>
        <strain evidence="8 9">S3360</strain>
    </source>
</reference>
<organism evidence="8 9">
    <name type="scientific">Eikenella glucosivorans</name>
    <dbReference type="NCBI Taxonomy" id="2766967"/>
    <lineage>
        <taxon>Bacteria</taxon>
        <taxon>Pseudomonadati</taxon>
        <taxon>Pseudomonadota</taxon>
        <taxon>Betaproteobacteria</taxon>
        <taxon>Neisseriales</taxon>
        <taxon>Neisseriaceae</taxon>
        <taxon>Eikenella</taxon>
    </lineage>
</organism>
<accession>A0ABS0ND96</accession>
<dbReference type="PANTHER" id="PTHR12778">
    <property type="entry name" value="SOLUTE CARRIER FAMILY 33 ACETYL-COA TRANSPORTER -RELATED"/>
    <property type="match status" value="1"/>
</dbReference>
<evidence type="ECO:0000256" key="5">
    <source>
        <dbReference type="ARBA" id="ARBA00023136"/>
    </source>
</evidence>
<dbReference type="PROSITE" id="PS50850">
    <property type="entry name" value="MFS"/>
    <property type="match status" value="1"/>
</dbReference>
<evidence type="ECO:0000256" key="6">
    <source>
        <dbReference type="SAM" id="Phobius"/>
    </source>
</evidence>
<name>A0ABS0ND96_9NEIS</name>
<keyword evidence="5 6" id="KW-0472">Membrane</keyword>
<comment type="caution">
    <text evidence="8">The sequence shown here is derived from an EMBL/GenBank/DDBJ whole genome shotgun (WGS) entry which is preliminary data.</text>
</comment>
<feature type="transmembrane region" description="Helical" evidence="6">
    <location>
        <begin position="70"/>
        <end position="93"/>
    </location>
</feature>
<evidence type="ECO:0000256" key="1">
    <source>
        <dbReference type="ARBA" id="ARBA00004141"/>
    </source>
</evidence>
<feature type="transmembrane region" description="Helical" evidence="6">
    <location>
        <begin position="173"/>
        <end position="193"/>
    </location>
</feature>
<keyword evidence="3 6" id="KW-0812">Transmembrane</keyword>
<dbReference type="SUPFAM" id="SSF103473">
    <property type="entry name" value="MFS general substrate transporter"/>
    <property type="match status" value="1"/>
</dbReference>
<feature type="transmembrane region" description="Helical" evidence="6">
    <location>
        <begin position="427"/>
        <end position="449"/>
    </location>
</feature>
<evidence type="ECO:0000256" key="4">
    <source>
        <dbReference type="ARBA" id="ARBA00022989"/>
    </source>
</evidence>
<feature type="transmembrane region" description="Helical" evidence="6">
    <location>
        <begin position="493"/>
        <end position="511"/>
    </location>
</feature>
<feature type="transmembrane region" description="Helical" evidence="6">
    <location>
        <begin position="290"/>
        <end position="310"/>
    </location>
</feature>
<feature type="transmembrane region" description="Helical" evidence="6">
    <location>
        <begin position="105"/>
        <end position="124"/>
    </location>
</feature>
<evidence type="ECO:0000313" key="8">
    <source>
        <dbReference type="EMBL" id="MBH5330306.1"/>
    </source>
</evidence>
<feature type="transmembrane region" description="Helical" evidence="6">
    <location>
        <begin position="251"/>
        <end position="270"/>
    </location>
</feature>
<feature type="transmembrane region" description="Helical" evidence="6">
    <location>
        <begin position="130"/>
        <end position="152"/>
    </location>
</feature>
<dbReference type="PANTHER" id="PTHR12778:SF10">
    <property type="entry name" value="MAJOR FACILITATOR SUPERFAMILY DOMAIN-CONTAINING PROTEIN 3"/>
    <property type="match status" value="1"/>
</dbReference>
<feature type="transmembrane region" description="Helical" evidence="6">
    <location>
        <begin position="403"/>
        <end position="421"/>
    </location>
</feature>
<evidence type="ECO:0000259" key="7">
    <source>
        <dbReference type="PROSITE" id="PS50850"/>
    </source>
</evidence>
<dbReference type="InterPro" id="IPR011701">
    <property type="entry name" value="MFS"/>
</dbReference>
<feature type="transmembrane region" description="Helical" evidence="6">
    <location>
        <begin position="371"/>
        <end position="391"/>
    </location>
</feature>
<feature type="domain" description="Major facilitator superfamily (MFS) profile" evidence="7">
    <location>
        <begin position="32"/>
        <end position="515"/>
    </location>
</feature>
<feature type="transmembrane region" description="Helical" evidence="6">
    <location>
        <begin position="335"/>
        <end position="359"/>
    </location>
</feature>
<dbReference type="InterPro" id="IPR020846">
    <property type="entry name" value="MFS_dom"/>
</dbReference>
<proteinExistence type="predicted"/>
<feature type="transmembrane region" description="Helical" evidence="6">
    <location>
        <begin position="213"/>
        <end position="230"/>
    </location>
</feature>
<dbReference type="EMBL" id="JACSGR010000009">
    <property type="protein sequence ID" value="MBH5330306.1"/>
    <property type="molecule type" value="Genomic_DNA"/>
</dbReference>
<dbReference type="InterPro" id="IPR036259">
    <property type="entry name" value="MFS_trans_sf"/>
</dbReference>
<dbReference type="Gene3D" id="1.20.1250.20">
    <property type="entry name" value="MFS general substrate transporter like domains"/>
    <property type="match status" value="2"/>
</dbReference>
<sequence>MTSSSQHPADSPATADSQTPKRRAWAGYADRRAAAMLLLGFAAGIPILLIFSSLSLWLTEAGVDRATVTMFSWAALGYSFKFIWAPLVDALPLPWLTRRLGQRRGWLLLSQGLIVAAILAMAALDPAQAAALPWMAAAAVLLGFSSATQDVVIDAYRIEIAPGDAGMQSVMSATYTAGYRVGMIVAGAGALWLASGFGSEKGHYLYAAWRNTYWLMAATMGAGVLTTLWVREPAVRRERPAGAALGDNARLVGLFACAVLAFVLVFRLAGGWLPENSGPLASLLLEGLRLSAALAAAALAARLLVALRLVRGEAVRQTWVSPLADFFRRYGRHAALLLALIGLYRISDIVAGVIANVFYADMGFSKDEIAGAVKTFGVLMSIAGGFFGGVLAQRFAVMRMMMLGAVLASATNLLFILLFWQGHNLPFLYLAVAFDNLAGGLASAVFVAFLSSLTSIRFTAVQYALFSSLMTLLPKTLGGYSGSIVNQIGYDGFFLFTALLGVPVLGLVWLVRRKLPVQGGG</sequence>
<dbReference type="Pfam" id="PF07690">
    <property type="entry name" value="MFS_1"/>
    <property type="match status" value="1"/>
</dbReference>
<feature type="transmembrane region" description="Helical" evidence="6">
    <location>
        <begin position="33"/>
        <end position="58"/>
    </location>
</feature>
<keyword evidence="9" id="KW-1185">Reference proteome</keyword>
<dbReference type="InterPro" id="IPR004752">
    <property type="entry name" value="AmpG_permease/AT-1"/>
</dbReference>
<comment type="subcellular location">
    <subcellularLocation>
        <location evidence="1">Membrane</location>
        <topology evidence="1">Multi-pass membrane protein</topology>
    </subcellularLocation>
</comment>
<dbReference type="Proteomes" id="UP000768471">
    <property type="component" value="Unassembled WGS sequence"/>
</dbReference>
<keyword evidence="2" id="KW-0813">Transport</keyword>